<evidence type="ECO:0000256" key="7">
    <source>
        <dbReference type="ARBA" id="ARBA00022984"/>
    </source>
</evidence>
<evidence type="ECO:0000256" key="1">
    <source>
        <dbReference type="ARBA" id="ARBA00004752"/>
    </source>
</evidence>
<dbReference type="Proteomes" id="UP000240653">
    <property type="component" value="Unassembled WGS sequence"/>
</dbReference>
<dbReference type="EMBL" id="PXYL01000002">
    <property type="protein sequence ID" value="PSJ63198.1"/>
    <property type="molecule type" value="Genomic_DNA"/>
</dbReference>
<dbReference type="FunFam" id="2.40.440.10:FF:000002">
    <property type="entry name" value="L,D-transpeptidase ErfK/SrfK"/>
    <property type="match status" value="1"/>
</dbReference>
<dbReference type="InterPro" id="IPR038063">
    <property type="entry name" value="Transpep_catalytic_dom"/>
</dbReference>
<sequence length="186" mass="20716">MLGLVASFLVPQVGIAGHRASAVRHKRHFVLNPKYAPQSVAFSRDYPPGTVVVDPHKRFLYLVEQPGVARRYGVGVGKAGLAWSGRAVVGRKEEWPHWKPTKDMIRRNRREYGKYAKGLEGGPHNPLGARALYLYQGGRDTLYRIHGTNAPWTIGRAVSNGCIRMLNAHVEDLYNRVKVGTPVVVL</sequence>
<dbReference type="UniPathway" id="UPA00219"/>
<dbReference type="OrthoDB" id="9795305at2"/>
<dbReference type="PANTHER" id="PTHR30582">
    <property type="entry name" value="L,D-TRANSPEPTIDASE"/>
    <property type="match status" value="1"/>
</dbReference>
<name>A0A2P7SL51_9HYPH</name>
<dbReference type="AlphaFoldDB" id="A0A2P7SL51"/>
<protein>
    <recommendedName>
        <fullName evidence="10">L,D-TPase catalytic domain-containing protein</fullName>
    </recommendedName>
</protein>
<keyword evidence="12" id="KW-1185">Reference proteome</keyword>
<keyword evidence="3" id="KW-0328">Glycosyltransferase</keyword>
<gene>
    <name evidence="11" type="ORF">C7I85_05855</name>
</gene>
<dbReference type="GO" id="GO:0018104">
    <property type="term" value="P:peptidoglycan-protein cross-linking"/>
    <property type="evidence" value="ECO:0007669"/>
    <property type="project" value="TreeGrafter"/>
</dbReference>
<keyword evidence="8 9" id="KW-0961">Cell wall biogenesis/degradation</keyword>
<organism evidence="11 12">
    <name type="scientific">Pseudaminobacter soli</name>
    <name type="common">ex Li et al. 2025</name>
    <dbReference type="NCBI Taxonomy" id="1295366"/>
    <lineage>
        <taxon>Bacteria</taxon>
        <taxon>Pseudomonadati</taxon>
        <taxon>Pseudomonadota</taxon>
        <taxon>Alphaproteobacteria</taxon>
        <taxon>Hyphomicrobiales</taxon>
        <taxon>Phyllobacteriaceae</taxon>
        <taxon>Pseudaminobacter</taxon>
    </lineage>
</organism>
<evidence type="ECO:0000256" key="5">
    <source>
        <dbReference type="ARBA" id="ARBA00022801"/>
    </source>
</evidence>
<comment type="similarity">
    <text evidence="2">Belongs to the YkuD family.</text>
</comment>
<reference evidence="11 12" key="1">
    <citation type="submission" date="2018-03" db="EMBL/GenBank/DDBJ databases">
        <title>The draft genome of Mesorhizobium soli JCM 19897.</title>
        <authorList>
            <person name="Li L."/>
            <person name="Liu L."/>
            <person name="Liang L."/>
            <person name="Wang T."/>
            <person name="Zhang X."/>
        </authorList>
    </citation>
    <scope>NUCLEOTIDE SEQUENCE [LARGE SCALE GENOMIC DNA]</scope>
    <source>
        <strain evidence="11 12">JCM 19897</strain>
    </source>
</reference>
<feature type="active site" description="Proton donor/acceptor" evidence="9">
    <location>
        <position position="146"/>
    </location>
</feature>
<dbReference type="GO" id="GO:0005576">
    <property type="term" value="C:extracellular region"/>
    <property type="evidence" value="ECO:0007669"/>
    <property type="project" value="TreeGrafter"/>
</dbReference>
<comment type="pathway">
    <text evidence="1 9">Cell wall biogenesis; peptidoglycan biosynthesis.</text>
</comment>
<dbReference type="Gene3D" id="2.40.440.10">
    <property type="entry name" value="L,D-transpeptidase catalytic domain-like"/>
    <property type="match status" value="1"/>
</dbReference>
<dbReference type="CDD" id="cd16913">
    <property type="entry name" value="YkuD_like"/>
    <property type="match status" value="1"/>
</dbReference>
<dbReference type="GO" id="GO:0071555">
    <property type="term" value="P:cell wall organization"/>
    <property type="evidence" value="ECO:0007669"/>
    <property type="project" value="UniProtKB-UniRule"/>
</dbReference>
<keyword evidence="5" id="KW-0378">Hydrolase</keyword>
<evidence type="ECO:0000256" key="3">
    <source>
        <dbReference type="ARBA" id="ARBA00022676"/>
    </source>
</evidence>
<dbReference type="GO" id="GO:0071972">
    <property type="term" value="F:peptidoglycan L,D-transpeptidase activity"/>
    <property type="evidence" value="ECO:0007669"/>
    <property type="project" value="TreeGrafter"/>
</dbReference>
<dbReference type="InterPro" id="IPR050979">
    <property type="entry name" value="LD-transpeptidase"/>
</dbReference>
<keyword evidence="6 9" id="KW-0133">Cell shape</keyword>
<dbReference type="SUPFAM" id="SSF141523">
    <property type="entry name" value="L,D-transpeptidase catalytic domain-like"/>
    <property type="match status" value="1"/>
</dbReference>
<evidence type="ECO:0000256" key="2">
    <source>
        <dbReference type="ARBA" id="ARBA00005992"/>
    </source>
</evidence>
<evidence type="ECO:0000256" key="6">
    <source>
        <dbReference type="ARBA" id="ARBA00022960"/>
    </source>
</evidence>
<feature type="domain" description="L,D-TPase catalytic" evidence="10">
    <location>
        <begin position="49"/>
        <end position="186"/>
    </location>
</feature>
<evidence type="ECO:0000313" key="12">
    <source>
        <dbReference type="Proteomes" id="UP000240653"/>
    </source>
</evidence>
<proteinExistence type="inferred from homology"/>
<dbReference type="GO" id="GO:0008360">
    <property type="term" value="P:regulation of cell shape"/>
    <property type="evidence" value="ECO:0007669"/>
    <property type="project" value="UniProtKB-UniRule"/>
</dbReference>
<evidence type="ECO:0000259" key="10">
    <source>
        <dbReference type="PROSITE" id="PS52029"/>
    </source>
</evidence>
<evidence type="ECO:0000256" key="9">
    <source>
        <dbReference type="PROSITE-ProRule" id="PRU01373"/>
    </source>
</evidence>
<feature type="active site" description="Nucleophile" evidence="9">
    <location>
        <position position="162"/>
    </location>
</feature>
<dbReference type="PANTHER" id="PTHR30582:SF24">
    <property type="entry name" value="L,D-TRANSPEPTIDASE ERFK_SRFK-RELATED"/>
    <property type="match status" value="1"/>
</dbReference>
<evidence type="ECO:0000313" key="11">
    <source>
        <dbReference type="EMBL" id="PSJ63198.1"/>
    </source>
</evidence>
<keyword evidence="4" id="KW-0808">Transferase</keyword>
<evidence type="ECO:0000256" key="8">
    <source>
        <dbReference type="ARBA" id="ARBA00023316"/>
    </source>
</evidence>
<dbReference type="InterPro" id="IPR005490">
    <property type="entry name" value="LD_TPept_cat_dom"/>
</dbReference>
<comment type="caution">
    <text evidence="11">The sequence shown here is derived from an EMBL/GenBank/DDBJ whole genome shotgun (WGS) entry which is preliminary data.</text>
</comment>
<dbReference type="GO" id="GO:0016757">
    <property type="term" value="F:glycosyltransferase activity"/>
    <property type="evidence" value="ECO:0007669"/>
    <property type="project" value="UniProtKB-KW"/>
</dbReference>
<accession>A0A2P7SL51</accession>
<dbReference type="PROSITE" id="PS52029">
    <property type="entry name" value="LD_TPASE"/>
    <property type="match status" value="1"/>
</dbReference>
<keyword evidence="7 9" id="KW-0573">Peptidoglycan synthesis</keyword>
<dbReference type="Pfam" id="PF03734">
    <property type="entry name" value="YkuD"/>
    <property type="match status" value="1"/>
</dbReference>
<evidence type="ECO:0000256" key="4">
    <source>
        <dbReference type="ARBA" id="ARBA00022679"/>
    </source>
</evidence>